<dbReference type="InterPro" id="IPR016181">
    <property type="entry name" value="Acyl_CoA_acyltransferase"/>
</dbReference>
<evidence type="ECO:0000313" key="2">
    <source>
        <dbReference type="EMBL" id="TWU66046.1"/>
    </source>
</evidence>
<dbReference type="CDD" id="cd04301">
    <property type="entry name" value="NAT_SF"/>
    <property type="match status" value="1"/>
</dbReference>
<dbReference type="AlphaFoldDB" id="A0A5C6FUN0"/>
<dbReference type="Pfam" id="PF00583">
    <property type="entry name" value="Acetyltransf_1"/>
    <property type="match status" value="1"/>
</dbReference>
<organism evidence="2 3">
    <name type="scientific">Crateriforma conspicua</name>
    <dbReference type="NCBI Taxonomy" id="2527996"/>
    <lineage>
        <taxon>Bacteria</taxon>
        <taxon>Pseudomonadati</taxon>
        <taxon>Planctomycetota</taxon>
        <taxon>Planctomycetia</taxon>
        <taxon>Planctomycetales</taxon>
        <taxon>Planctomycetaceae</taxon>
        <taxon>Crateriforma</taxon>
    </lineage>
</organism>
<accession>A0A5C6FUN0</accession>
<dbReference type="PANTHER" id="PTHR43138:SF1">
    <property type="entry name" value="N-ACETYLTRANSFERASE ACA1"/>
    <property type="match status" value="1"/>
</dbReference>
<dbReference type="SUPFAM" id="SSF55729">
    <property type="entry name" value="Acyl-CoA N-acyltransferases (Nat)"/>
    <property type="match status" value="1"/>
</dbReference>
<comment type="caution">
    <text evidence="2">The sequence shown here is derived from an EMBL/GenBank/DDBJ whole genome shotgun (WGS) entry which is preliminary data.</text>
</comment>
<reference evidence="2 3" key="1">
    <citation type="submission" date="2019-02" db="EMBL/GenBank/DDBJ databases">
        <title>Deep-cultivation of Planctomycetes and their phenomic and genomic characterization uncovers novel biology.</title>
        <authorList>
            <person name="Wiegand S."/>
            <person name="Jogler M."/>
            <person name="Boedeker C."/>
            <person name="Pinto D."/>
            <person name="Vollmers J."/>
            <person name="Rivas-Marin E."/>
            <person name="Kohn T."/>
            <person name="Peeters S.H."/>
            <person name="Heuer A."/>
            <person name="Rast P."/>
            <person name="Oberbeckmann S."/>
            <person name="Bunk B."/>
            <person name="Jeske O."/>
            <person name="Meyerdierks A."/>
            <person name="Storesund J.E."/>
            <person name="Kallscheuer N."/>
            <person name="Luecker S."/>
            <person name="Lage O.M."/>
            <person name="Pohl T."/>
            <person name="Merkel B.J."/>
            <person name="Hornburger P."/>
            <person name="Mueller R.-W."/>
            <person name="Bruemmer F."/>
            <person name="Labrenz M."/>
            <person name="Spormann A.M."/>
            <person name="Op Den Camp H."/>
            <person name="Overmann J."/>
            <person name="Amann R."/>
            <person name="Jetten M.S.M."/>
            <person name="Mascher T."/>
            <person name="Medema M.H."/>
            <person name="Devos D.P."/>
            <person name="Kaster A.-K."/>
            <person name="Ovreas L."/>
            <person name="Rohde M."/>
            <person name="Galperin M.Y."/>
            <person name="Jogler C."/>
        </authorList>
    </citation>
    <scope>NUCLEOTIDE SEQUENCE [LARGE SCALE GENOMIC DNA]</scope>
    <source>
        <strain evidence="2 3">V7</strain>
    </source>
</reference>
<dbReference type="InterPro" id="IPR000182">
    <property type="entry name" value="GNAT_dom"/>
</dbReference>
<dbReference type="Proteomes" id="UP000316476">
    <property type="component" value="Unassembled WGS sequence"/>
</dbReference>
<name>A0A5C6FUN0_9PLAN</name>
<dbReference type="InterPro" id="IPR052742">
    <property type="entry name" value="Mito_N-acetyltransferase"/>
</dbReference>
<feature type="domain" description="N-acetyltransferase" evidence="1">
    <location>
        <begin position="2"/>
        <end position="163"/>
    </location>
</feature>
<keyword evidence="2" id="KW-0808">Transferase</keyword>
<dbReference type="PROSITE" id="PS51186">
    <property type="entry name" value="GNAT"/>
    <property type="match status" value="1"/>
</dbReference>
<dbReference type="GO" id="GO:0016747">
    <property type="term" value="F:acyltransferase activity, transferring groups other than amino-acyl groups"/>
    <property type="evidence" value="ECO:0007669"/>
    <property type="project" value="InterPro"/>
</dbReference>
<evidence type="ECO:0000259" key="1">
    <source>
        <dbReference type="PROSITE" id="PS51186"/>
    </source>
</evidence>
<dbReference type="EMBL" id="SJPZ01000001">
    <property type="protein sequence ID" value="TWU66046.1"/>
    <property type="molecule type" value="Genomic_DNA"/>
</dbReference>
<dbReference type="OrthoDB" id="948250at2"/>
<proteinExistence type="predicted"/>
<protein>
    <submittedName>
        <fullName evidence="2">Acetyltransferase (GNAT) family protein</fullName>
    </submittedName>
</protein>
<sequence>MLEIRFFSDNDWADTWKILEPVFRAGTTYPYSPTIDEDEAYRIWINNPAHTYVAVDSNLGILGTYYLKPNQPDLGSHVCNCGYVVSPQARGRGTATAMCKHSQQEAVKLGYTAMQFNLVVAVNEVAMRLWQKLGFEIVGTLPDAFRHADQGLVDAHVMYKRLVFPTVTS</sequence>
<evidence type="ECO:0000313" key="3">
    <source>
        <dbReference type="Proteomes" id="UP000316476"/>
    </source>
</evidence>
<dbReference type="Gene3D" id="3.40.630.30">
    <property type="match status" value="1"/>
</dbReference>
<dbReference type="PANTHER" id="PTHR43138">
    <property type="entry name" value="ACETYLTRANSFERASE, GNAT FAMILY"/>
    <property type="match status" value="1"/>
</dbReference>
<dbReference type="RefSeq" id="WP_146412571.1">
    <property type="nucleotide sequence ID" value="NZ_SJPZ01000001.1"/>
</dbReference>
<gene>
    <name evidence="2" type="ORF">V7x_16030</name>
</gene>